<dbReference type="AlphaFoldDB" id="A0AAV9XY93"/>
<gene>
    <name evidence="2" type="ORF">RS030_122</name>
</gene>
<name>A0AAV9XY93_9CRYT</name>
<evidence type="ECO:0000313" key="3">
    <source>
        <dbReference type="Proteomes" id="UP001311799"/>
    </source>
</evidence>
<accession>A0AAV9XY93</accession>
<keyword evidence="3" id="KW-1185">Reference proteome</keyword>
<reference evidence="2 3" key="1">
    <citation type="submission" date="2023-10" db="EMBL/GenBank/DDBJ databases">
        <title>Comparative genomics analysis reveals potential genetic determinants of host preference in Cryptosporidium xiaoi.</title>
        <authorList>
            <person name="Xiao L."/>
            <person name="Li J."/>
        </authorList>
    </citation>
    <scope>NUCLEOTIDE SEQUENCE [LARGE SCALE GENOMIC DNA]</scope>
    <source>
        <strain evidence="2 3">52996</strain>
    </source>
</reference>
<feature type="compositionally biased region" description="Low complexity" evidence="1">
    <location>
        <begin position="580"/>
        <end position="594"/>
    </location>
</feature>
<evidence type="ECO:0000313" key="2">
    <source>
        <dbReference type="EMBL" id="KAK6589642.1"/>
    </source>
</evidence>
<proteinExistence type="predicted"/>
<feature type="region of interest" description="Disordered" evidence="1">
    <location>
        <begin position="571"/>
        <end position="685"/>
    </location>
</feature>
<organism evidence="2 3">
    <name type="scientific">Cryptosporidium xiaoi</name>
    <dbReference type="NCBI Taxonomy" id="659607"/>
    <lineage>
        <taxon>Eukaryota</taxon>
        <taxon>Sar</taxon>
        <taxon>Alveolata</taxon>
        <taxon>Apicomplexa</taxon>
        <taxon>Conoidasida</taxon>
        <taxon>Coccidia</taxon>
        <taxon>Eucoccidiorida</taxon>
        <taxon>Eimeriorina</taxon>
        <taxon>Cryptosporidiidae</taxon>
        <taxon>Cryptosporidium</taxon>
    </lineage>
</organism>
<comment type="caution">
    <text evidence="2">The sequence shown here is derived from an EMBL/GenBank/DDBJ whole genome shotgun (WGS) entry which is preliminary data.</text>
</comment>
<protein>
    <submittedName>
        <fullName evidence="2">Uncharacterized protein</fullName>
    </submittedName>
</protein>
<sequence length="731" mass="86578">MSSYYNDYESKVTLDGNHSRISNEIRSNYVTTNNYNISVNSVKNPIYIENIFNKANNEETVDKEIKNENNISNDLEIVLNKLIKDNKIIEGTIYDIIHLQIKIYNSNDYINDYIYNQVEELVIINTDICKWKEMSDIMIYMINNRKKYKLIFENIKRIKFINNEFPLENKTTLYILDWLFLYMINDVKMISEIYFESCIFTNNNSNFLYKDFKRRRINNGSNENGCEVKNSKFELNHECNMQSENTVITGDCLRINEDNNSDIICLIDGILERIFRENKYIMRCFMIKDTQLSDYQIYKILSYIFNNNIKINEIIIDRIYTRHYSKIPEILNNNYYGYVRSDLSNIIKHIVESDFNFSVLNKISFSNNSINSKEAYGIFSYIVKQRYNITIGAISEGKYDDTDKSVKYDFNKHDGELFIDFSNNFITEDFFIYITKNCNYFKNRIIIDLTGNPLEENGIYLDKSKYNKYNIYVLCEYLFPKTYYDDLLNANINYIDVSRTYKSTVNDTNKYLSNIPDSKYYSDCTKSENNDLVFSEFNYHFDIDDVNGNYYQNYSVVNIKNEPINFNIAKDKSDGNNQCSDGSISDNNISPNSDSKYKSTENENINDTEYYDDFYDSDDDEDYEEEDEDEDDNTESDEDEDDNTESDEDDNTESDEENSDEDRKKDKHKSLEENKNKSYKMKGNCQNLSSQINDLKVSKVKIVEEDDAIESLISETRENYLRFKMGQEKWT</sequence>
<feature type="compositionally biased region" description="Basic and acidic residues" evidence="1">
    <location>
        <begin position="661"/>
        <end position="676"/>
    </location>
</feature>
<dbReference type="EMBL" id="JAWDEY010000011">
    <property type="protein sequence ID" value="KAK6589642.1"/>
    <property type="molecule type" value="Genomic_DNA"/>
</dbReference>
<feature type="compositionally biased region" description="Acidic residues" evidence="1">
    <location>
        <begin position="604"/>
        <end position="660"/>
    </location>
</feature>
<evidence type="ECO:0000256" key="1">
    <source>
        <dbReference type="SAM" id="MobiDB-lite"/>
    </source>
</evidence>
<dbReference type="Proteomes" id="UP001311799">
    <property type="component" value="Unassembled WGS sequence"/>
</dbReference>